<gene>
    <name evidence="2" type="ORF">HHK36_010857</name>
</gene>
<feature type="region of interest" description="Disordered" evidence="1">
    <location>
        <begin position="258"/>
        <end position="283"/>
    </location>
</feature>
<feature type="region of interest" description="Disordered" evidence="1">
    <location>
        <begin position="311"/>
        <end position="370"/>
    </location>
</feature>
<feature type="compositionally biased region" description="Low complexity" evidence="1">
    <location>
        <begin position="84"/>
        <end position="93"/>
    </location>
</feature>
<feature type="compositionally biased region" description="Polar residues" evidence="1">
    <location>
        <begin position="1158"/>
        <end position="1168"/>
    </location>
</feature>
<name>A0A835DJD5_TETSI</name>
<feature type="compositionally biased region" description="Polar residues" evidence="1">
    <location>
        <begin position="449"/>
        <end position="462"/>
    </location>
</feature>
<dbReference type="AlphaFoldDB" id="A0A835DJD5"/>
<feature type="region of interest" description="Disordered" evidence="1">
    <location>
        <begin position="786"/>
        <end position="806"/>
    </location>
</feature>
<evidence type="ECO:0000313" key="2">
    <source>
        <dbReference type="EMBL" id="KAF8402767.1"/>
    </source>
</evidence>
<feature type="compositionally biased region" description="Polar residues" evidence="1">
    <location>
        <begin position="790"/>
        <end position="799"/>
    </location>
</feature>
<dbReference type="PANTHER" id="PTHR33737:SF19">
    <property type="entry name" value="BNAA10G12980D PROTEIN"/>
    <property type="match status" value="1"/>
</dbReference>
<evidence type="ECO:0000313" key="3">
    <source>
        <dbReference type="Proteomes" id="UP000655225"/>
    </source>
</evidence>
<evidence type="ECO:0000256" key="1">
    <source>
        <dbReference type="SAM" id="MobiDB-lite"/>
    </source>
</evidence>
<dbReference type="GO" id="GO:0008017">
    <property type="term" value="F:microtubule binding"/>
    <property type="evidence" value="ECO:0007669"/>
    <property type="project" value="InterPro"/>
</dbReference>
<comment type="caution">
    <text evidence="2">The sequence shown here is derived from an EMBL/GenBank/DDBJ whole genome shotgun (WGS) entry which is preliminary data.</text>
</comment>
<dbReference type="PANTHER" id="PTHR33737">
    <property type="entry name" value="OS05G0121800 PROTEIN"/>
    <property type="match status" value="1"/>
</dbReference>
<feature type="compositionally biased region" description="Polar residues" evidence="1">
    <location>
        <begin position="274"/>
        <end position="283"/>
    </location>
</feature>
<sequence>METDLSLLEIGREDDSLLQQITNNNRRDLDLDICGTVDFSCSPLQTLGSKRSSDLPRIPSTDVLKDDGEMERPCRSSPRDINNKENLNGKNLGTPQQIKRRKKGGGYNLRKSLAWDRAFFTEEGVLDPLELSILSGSLNKSSGKLLPSIHEEGRTSLSQGSELSNDEADLQTLEENLSKELPARPLGRKVGDGLFPRSHSSAREAVAPVPAASRKVHLAKGVNRNVSHGSGCPRNLGSSSYPFLQVLYNDRLLNANTTNKTTKDSKLPKFPASKSDSSPIPTTTKNAIIGTKRSMCNQIAAPVNVQKNVGIKGPSINSRSVPNNSTRSAPKNTKDAPDCISLSSKSSVHRSGKYKTNLPSETRIPTNPQLPLISKDSITCLRRTPDSVLSGTNMRASTGHAGSSKVAVSLPQNAHYVGGNVQYVHFQTPKPSGLRMPSPSLGFFGQPKASAQHSQSQRNTTPCKLPESYMSNPRKLSSSNQINELNPLHMPGRLPKVVADVTKDGNIGALSSTTKCMIPSVVTPASHQTLKPNLELKNFQKVEVTISPQPKRSSNQTSSQKQPHSIFDYVDKHFREQAEVIQPDTCAVEKTAHKEDLGLQGYDNKLLLQSGSFEQSKEDGDLEKVIDVCSKSRDSSGSELEGSCVLYRPSSVMQVKVVAGANDIIELLHVENTQLEPKNTTPSVENHDFISDLHSGDANCNPGTSVTYNECLRVDHDVDKQSGKQAELIKPSIYEAEQISLENQRPQMNDSILLEQRIPFEESQKDYDCGNIANVSINSQGFNGSELETPGSSQLSSVQAKEGTAGVDSIMKKSHMEDAQLQLVNSNSSDESNPGTSSMHRNCLGVSFDADEQSGEQPELRNPFPDEVDQVSHKEKPRLQMNDDILLLQSRSSVEFEREYDLGKFINVASERRDSCGSELKIFHVPSQLTPAIQVKGDDNMIEHPHVEDAPLVSVNIDLSVENHEFISGTQFSNAINLGDRRTSVGSESSLRSSKDQTASAVTTCIVEAVCSSSENLGLSAQTFSNENISRGIEDSNISLDEIEANLSQNSKIPNGESQCELESDVFPTKDICATMPAMIKSSNDTKQDALSVKSQLNAVPFSDEWLAALEYVGEDILTLKTGAVQNSPPDKSLPEPSPWSPVKRKNNQEIGPFDCTKYTNLLPTNSE</sequence>
<reference evidence="2 3" key="1">
    <citation type="submission" date="2020-04" db="EMBL/GenBank/DDBJ databases">
        <title>Plant Genome Project.</title>
        <authorList>
            <person name="Zhang R.-G."/>
        </authorList>
    </citation>
    <scope>NUCLEOTIDE SEQUENCE [LARGE SCALE GENOMIC DNA]</scope>
    <source>
        <strain evidence="2">YNK0</strain>
        <tissue evidence="2">Leaf</tissue>
    </source>
</reference>
<feature type="compositionally biased region" description="Polar residues" evidence="1">
    <location>
        <begin position="315"/>
        <end position="331"/>
    </location>
</feature>
<feature type="region of interest" description="Disordered" evidence="1">
    <location>
        <begin position="445"/>
        <end position="476"/>
    </location>
</feature>
<feature type="region of interest" description="Disordered" evidence="1">
    <location>
        <begin position="850"/>
        <end position="870"/>
    </location>
</feature>
<protein>
    <submittedName>
        <fullName evidence="2">Uncharacterized protein</fullName>
    </submittedName>
</protein>
<accession>A0A835DJD5</accession>
<dbReference type="Proteomes" id="UP000655225">
    <property type="component" value="Unassembled WGS sequence"/>
</dbReference>
<feature type="region of interest" description="Disordered" evidence="1">
    <location>
        <begin position="1123"/>
        <end position="1168"/>
    </location>
</feature>
<feature type="compositionally biased region" description="Polar residues" evidence="1">
    <location>
        <begin position="357"/>
        <end position="369"/>
    </location>
</feature>
<dbReference type="OrthoDB" id="1931260at2759"/>
<keyword evidence="3" id="KW-1185">Reference proteome</keyword>
<dbReference type="EMBL" id="JABCRI010000007">
    <property type="protein sequence ID" value="KAF8402767.1"/>
    <property type="molecule type" value="Genomic_DNA"/>
</dbReference>
<feature type="region of interest" description="Disordered" evidence="1">
    <location>
        <begin position="48"/>
        <end position="104"/>
    </location>
</feature>
<dbReference type="InterPro" id="IPR045882">
    <property type="entry name" value="GPT1/2"/>
</dbReference>
<feature type="region of interest" description="Disordered" evidence="1">
    <location>
        <begin position="177"/>
        <end position="213"/>
    </location>
</feature>
<feature type="compositionally biased region" description="Basic and acidic residues" evidence="1">
    <location>
        <begin position="63"/>
        <end position="83"/>
    </location>
</feature>
<proteinExistence type="predicted"/>
<organism evidence="2 3">
    <name type="scientific">Tetracentron sinense</name>
    <name type="common">Spur-leaf</name>
    <dbReference type="NCBI Taxonomy" id="13715"/>
    <lineage>
        <taxon>Eukaryota</taxon>
        <taxon>Viridiplantae</taxon>
        <taxon>Streptophyta</taxon>
        <taxon>Embryophyta</taxon>
        <taxon>Tracheophyta</taxon>
        <taxon>Spermatophyta</taxon>
        <taxon>Magnoliopsida</taxon>
        <taxon>Trochodendrales</taxon>
        <taxon>Trochodendraceae</taxon>
        <taxon>Tetracentron</taxon>
    </lineage>
</organism>
<dbReference type="OMA" id="YFSCSPL"/>